<dbReference type="EMBL" id="NIGF01000018">
    <property type="protein sequence ID" value="PQV62911.1"/>
    <property type="molecule type" value="Genomic_DNA"/>
</dbReference>
<evidence type="ECO:0000313" key="9">
    <source>
        <dbReference type="Proteomes" id="UP000237684"/>
    </source>
</evidence>
<dbReference type="InterPro" id="IPR058245">
    <property type="entry name" value="NreC/VraR/RcsB-like_REC"/>
</dbReference>
<dbReference type="Proteomes" id="UP000237684">
    <property type="component" value="Unassembled WGS sequence"/>
</dbReference>
<dbReference type="SUPFAM" id="SSF52172">
    <property type="entry name" value="CheY-like"/>
    <property type="match status" value="1"/>
</dbReference>
<dbReference type="SMART" id="SM00448">
    <property type="entry name" value="REC"/>
    <property type="match status" value="1"/>
</dbReference>
<evidence type="ECO:0000259" key="7">
    <source>
        <dbReference type="PROSITE" id="PS50110"/>
    </source>
</evidence>
<dbReference type="GO" id="GO:0003677">
    <property type="term" value="F:DNA binding"/>
    <property type="evidence" value="ECO:0007669"/>
    <property type="project" value="UniProtKB-KW"/>
</dbReference>
<dbReference type="GO" id="GO:0000160">
    <property type="term" value="P:phosphorelay signal transduction system"/>
    <property type="evidence" value="ECO:0007669"/>
    <property type="project" value="InterPro"/>
</dbReference>
<gene>
    <name evidence="8" type="ORF">B1R32_1188</name>
</gene>
<name>A0A2S8SQ37_9BACT</name>
<dbReference type="CDD" id="cd06170">
    <property type="entry name" value="LuxR_C_like"/>
    <property type="match status" value="1"/>
</dbReference>
<evidence type="ECO:0000256" key="3">
    <source>
        <dbReference type="ARBA" id="ARBA00023125"/>
    </source>
</evidence>
<evidence type="ECO:0000256" key="1">
    <source>
        <dbReference type="ARBA" id="ARBA00022553"/>
    </source>
</evidence>
<reference evidence="8 9" key="1">
    <citation type="journal article" date="2018" name="Syst. Appl. Microbiol.">
        <title>Abditibacterium utsteinense sp. nov., the first cultivated member of candidate phylum FBP, isolated from ice-free Antarctic soil samples.</title>
        <authorList>
            <person name="Tahon G."/>
            <person name="Tytgat B."/>
            <person name="Lebbe L."/>
            <person name="Carlier A."/>
            <person name="Willems A."/>
        </authorList>
    </citation>
    <scope>NUCLEOTIDE SEQUENCE [LARGE SCALE GENOMIC DNA]</scope>
    <source>
        <strain evidence="8 9">LMG 29911</strain>
    </source>
</reference>
<dbReference type="Gene3D" id="3.40.50.2300">
    <property type="match status" value="1"/>
</dbReference>
<dbReference type="InParanoid" id="A0A2S8SQ37"/>
<accession>A0A2S8SQ37</accession>
<dbReference type="CDD" id="cd17535">
    <property type="entry name" value="REC_NarL-like"/>
    <property type="match status" value="1"/>
</dbReference>
<dbReference type="GO" id="GO:0006355">
    <property type="term" value="P:regulation of DNA-templated transcription"/>
    <property type="evidence" value="ECO:0007669"/>
    <property type="project" value="InterPro"/>
</dbReference>
<dbReference type="Pfam" id="PF00196">
    <property type="entry name" value="GerE"/>
    <property type="match status" value="1"/>
</dbReference>
<dbReference type="PANTHER" id="PTHR43214:SF41">
    <property type="entry name" value="NITRATE_NITRITE RESPONSE REGULATOR PROTEIN NARP"/>
    <property type="match status" value="1"/>
</dbReference>
<dbReference type="InterPro" id="IPR011006">
    <property type="entry name" value="CheY-like_superfamily"/>
</dbReference>
<sequence length="209" mass="23169">MNILIADDHAILRRGLRHILTDGLSEANVSEAQNGGEVLRLLRQRTFDVLILDINMPGATGLEVVRDVRRDYPWLPVLMLSVYPEEQYALRALKAGASGYLPKESAPEELVKAVLKVIGGGKYITASIAEQMADALQDDASKSLHETLSDREFQVMRLLATGKTISEIAADLLLSVKTISTFRARLLAKMHFKNNAELIHYVTHHGLLD</sequence>
<dbReference type="FunCoup" id="A0A2S8SQ37">
    <property type="interactions" value="332"/>
</dbReference>
<keyword evidence="1 5" id="KW-0597">Phosphoprotein</keyword>
<dbReference type="PRINTS" id="PR00038">
    <property type="entry name" value="HTHLUXR"/>
</dbReference>
<dbReference type="InterPro" id="IPR000792">
    <property type="entry name" value="Tscrpt_reg_LuxR_C"/>
</dbReference>
<dbReference type="OrthoDB" id="9780153at2"/>
<feature type="domain" description="Response regulatory" evidence="7">
    <location>
        <begin position="2"/>
        <end position="118"/>
    </location>
</feature>
<dbReference type="PROSITE" id="PS50043">
    <property type="entry name" value="HTH_LUXR_2"/>
    <property type="match status" value="1"/>
</dbReference>
<protein>
    <submittedName>
        <fullName evidence="8">Two component transcriptional regulator, LuxR family</fullName>
    </submittedName>
</protein>
<keyword evidence="9" id="KW-1185">Reference proteome</keyword>
<evidence type="ECO:0000256" key="4">
    <source>
        <dbReference type="ARBA" id="ARBA00023163"/>
    </source>
</evidence>
<keyword evidence="4" id="KW-0804">Transcription</keyword>
<dbReference type="SMART" id="SM00421">
    <property type="entry name" value="HTH_LUXR"/>
    <property type="match status" value="1"/>
</dbReference>
<dbReference type="PANTHER" id="PTHR43214">
    <property type="entry name" value="TWO-COMPONENT RESPONSE REGULATOR"/>
    <property type="match status" value="1"/>
</dbReference>
<dbReference type="InterPro" id="IPR016032">
    <property type="entry name" value="Sig_transdc_resp-reg_C-effctor"/>
</dbReference>
<keyword evidence="3" id="KW-0238">DNA-binding</keyword>
<feature type="domain" description="HTH luxR-type" evidence="6">
    <location>
        <begin position="141"/>
        <end position="206"/>
    </location>
</feature>
<keyword evidence="2" id="KW-0805">Transcription regulation</keyword>
<dbReference type="InterPro" id="IPR001789">
    <property type="entry name" value="Sig_transdc_resp-reg_receiver"/>
</dbReference>
<dbReference type="RefSeq" id="WP_106380906.1">
    <property type="nucleotide sequence ID" value="NZ_NIGF01000018.1"/>
</dbReference>
<feature type="modified residue" description="4-aspartylphosphate" evidence="5">
    <location>
        <position position="53"/>
    </location>
</feature>
<evidence type="ECO:0000313" key="8">
    <source>
        <dbReference type="EMBL" id="PQV62911.1"/>
    </source>
</evidence>
<evidence type="ECO:0000259" key="6">
    <source>
        <dbReference type="PROSITE" id="PS50043"/>
    </source>
</evidence>
<dbReference type="PROSITE" id="PS50110">
    <property type="entry name" value="RESPONSE_REGULATORY"/>
    <property type="match status" value="1"/>
</dbReference>
<proteinExistence type="predicted"/>
<evidence type="ECO:0000256" key="5">
    <source>
        <dbReference type="PROSITE-ProRule" id="PRU00169"/>
    </source>
</evidence>
<comment type="caution">
    <text evidence="8">The sequence shown here is derived from an EMBL/GenBank/DDBJ whole genome shotgun (WGS) entry which is preliminary data.</text>
</comment>
<dbReference type="InterPro" id="IPR039420">
    <property type="entry name" value="WalR-like"/>
</dbReference>
<evidence type="ECO:0000256" key="2">
    <source>
        <dbReference type="ARBA" id="ARBA00023015"/>
    </source>
</evidence>
<dbReference type="Pfam" id="PF00072">
    <property type="entry name" value="Response_reg"/>
    <property type="match status" value="1"/>
</dbReference>
<dbReference type="SUPFAM" id="SSF46894">
    <property type="entry name" value="C-terminal effector domain of the bipartite response regulators"/>
    <property type="match status" value="1"/>
</dbReference>
<dbReference type="AlphaFoldDB" id="A0A2S8SQ37"/>
<organism evidence="8 9">
    <name type="scientific">Abditibacterium utsteinense</name>
    <dbReference type="NCBI Taxonomy" id="1960156"/>
    <lineage>
        <taxon>Bacteria</taxon>
        <taxon>Pseudomonadati</taxon>
        <taxon>Abditibacteriota</taxon>
        <taxon>Abditibacteriia</taxon>
        <taxon>Abditibacteriales</taxon>
        <taxon>Abditibacteriaceae</taxon>
        <taxon>Abditibacterium</taxon>
    </lineage>
</organism>